<keyword evidence="3" id="KW-1185">Reference proteome</keyword>
<dbReference type="KEGG" id="mng:MNEG_12677"/>
<evidence type="ECO:0000313" key="2">
    <source>
        <dbReference type="EMBL" id="KIY95286.1"/>
    </source>
</evidence>
<reference evidence="2 3" key="1">
    <citation type="journal article" date="2013" name="BMC Genomics">
        <title>Reconstruction of the lipid metabolism for the microalga Monoraphidium neglectum from its genome sequence reveals characteristics suitable for biofuel production.</title>
        <authorList>
            <person name="Bogen C."/>
            <person name="Al-Dilaimi A."/>
            <person name="Albersmeier A."/>
            <person name="Wichmann J."/>
            <person name="Grundmann M."/>
            <person name="Rupp O."/>
            <person name="Lauersen K.J."/>
            <person name="Blifernez-Klassen O."/>
            <person name="Kalinowski J."/>
            <person name="Goesmann A."/>
            <person name="Mussgnug J.H."/>
            <person name="Kruse O."/>
        </authorList>
    </citation>
    <scope>NUCLEOTIDE SEQUENCE [LARGE SCALE GENOMIC DNA]</scope>
    <source>
        <strain evidence="2 3">SAG 48.87</strain>
    </source>
</reference>
<evidence type="ECO:0000256" key="1">
    <source>
        <dbReference type="SAM" id="SignalP"/>
    </source>
</evidence>
<feature type="signal peptide" evidence="1">
    <location>
        <begin position="1"/>
        <end position="33"/>
    </location>
</feature>
<gene>
    <name evidence="2" type="ORF">MNEG_12677</name>
</gene>
<dbReference type="Proteomes" id="UP000054498">
    <property type="component" value="Unassembled WGS sequence"/>
</dbReference>
<dbReference type="EMBL" id="KK103589">
    <property type="protein sequence ID" value="KIY95286.1"/>
    <property type="molecule type" value="Genomic_DNA"/>
</dbReference>
<evidence type="ECO:0000313" key="3">
    <source>
        <dbReference type="Proteomes" id="UP000054498"/>
    </source>
</evidence>
<keyword evidence="1" id="KW-0732">Signal</keyword>
<accession>A0A0D2M1E9</accession>
<sequence length="178" mass="18720">MHAFRACRGSRHAWTWSSVLLVLVVLSRYRADAVRQEPQQQRVPVDGQIHPWGAAAASPRRAGAAFRARTRADGRPVAVAAAAPGRPATGPAPPTARRALKDHEPNILLPNASAAVCPGPIVPGAKLLVRVSCVVGLLPRRLGMPGAEMAGVPSKAVSLPTVIVDDNLENPQDIAVQP</sequence>
<organism evidence="2 3">
    <name type="scientific">Monoraphidium neglectum</name>
    <dbReference type="NCBI Taxonomy" id="145388"/>
    <lineage>
        <taxon>Eukaryota</taxon>
        <taxon>Viridiplantae</taxon>
        <taxon>Chlorophyta</taxon>
        <taxon>core chlorophytes</taxon>
        <taxon>Chlorophyceae</taxon>
        <taxon>CS clade</taxon>
        <taxon>Sphaeropleales</taxon>
        <taxon>Selenastraceae</taxon>
        <taxon>Monoraphidium</taxon>
    </lineage>
</organism>
<dbReference type="AlphaFoldDB" id="A0A0D2M1E9"/>
<proteinExistence type="predicted"/>
<feature type="non-terminal residue" evidence="2">
    <location>
        <position position="178"/>
    </location>
</feature>
<protein>
    <submittedName>
        <fullName evidence="2">Uncharacterized protein</fullName>
    </submittedName>
</protein>
<feature type="chain" id="PRO_5002264316" evidence="1">
    <location>
        <begin position="34"/>
        <end position="178"/>
    </location>
</feature>
<name>A0A0D2M1E9_9CHLO</name>
<dbReference type="GeneID" id="25730063"/>
<dbReference type="RefSeq" id="XP_013894306.1">
    <property type="nucleotide sequence ID" value="XM_014038852.1"/>
</dbReference>